<evidence type="ECO:0000256" key="7">
    <source>
        <dbReference type="SAM" id="Coils"/>
    </source>
</evidence>
<dbReference type="InterPro" id="IPR015943">
    <property type="entry name" value="WD40/YVTN_repeat-like_dom_sf"/>
</dbReference>
<evidence type="ECO:0000256" key="4">
    <source>
        <dbReference type="ARBA" id="ARBA00022737"/>
    </source>
</evidence>
<dbReference type="PANTHER" id="PTHR18763">
    <property type="entry name" value="WD-REPEAT PROTEIN 18"/>
    <property type="match status" value="1"/>
</dbReference>
<evidence type="ECO:0000256" key="2">
    <source>
        <dbReference type="ARBA" id="ARBA00010143"/>
    </source>
</evidence>
<comment type="subcellular location">
    <subcellularLocation>
        <location evidence="6">Nucleus</location>
    </subcellularLocation>
</comment>
<proteinExistence type="inferred from homology"/>
<sequence>MNHLLFSANTNSIDVLDFKTDGVRQSTPYSFKHVEIVSSPESLPLFFATERESNNLTVSALENQHESFSIEVPVNLDVFTVSPSGTWLVAGVNASVKVWEISSGNLVASIDLDSKVSALEFTQNEGILFSATDDGKVYGWNVYELFSESPTAAFIWDTGASTNLVKTGYNQGLVYTVSNRSIDGTVESSVKIWNLAADDVGSQLIYTYNVNSEITAIAVDSAERAVYAGTASGEVLPLERFVVNPTTGLVDYPVENGQVVPVDITKSQTLVHDTSTSVTSMTLSEDDVVLVVGYADGTIVSFKTFSRELDLTLKPADSHPVIKLSIVNGTDNRDCKPTSIGTFPEEFSSQKCLSSTVDRLDHEVWIKLHDKSLQLSQQTETSSDATTDLEQRIRAGANFFSSPETLVGKTDIKDEEAALRLKIQQLEQELSQTTQQQS</sequence>
<dbReference type="OrthoDB" id="756370at2759"/>
<evidence type="ECO:0000256" key="6">
    <source>
        <dbReference type="RuleBase" id="RU369067"/>
    </source>
</evidence>
<dbReference type="GO" id="GO:0005656">
    <property type="term" value="C:nuclear pre-replicative complex"/>
    <property type="evidence" value="ECO:0007669"/>
    <property type="project" value="TreeGrafter"/>
</dbReference>
<dbReference type="PROSITE" id="PS00678">
    <property type="entry name" value="WD_REPEATS_1"/>
    <property type="match status" value="1"/>
</dbReference>
<comment type="subunit">
    <text evidence="6">Component of the RIX1 complex, composed of IPI1, RIX1/IPI2 and IPI3 in a 1:2:2 stoichiometry. The complex interacts (via RIX1) with MDN1 (via its hexameric AAA ATPase ring) and the pre-60S ribosome particles.</text>
</comment>
<feature type="coiled-coil region" evidence="7">
    <location>
        <begin position="409"/>
        <end position="436"/>
    </location>
</feature>
<dbReference type="Proteomes" id="UP000242525">
    <property type="component" value="Unassembled WGS sequence"/>
</dbReference>
<dbReference type="PANTHER" id="PTHR18763:SF0">
    <property type="entry name" value="WD REPEAT-CONTAINING PROTEIN 18"/>
    <property type="match status" value="1"/>
</dbReference>
<dbReference type="GO" id="GO:0006261">
    <property type="term" value="P:DNA-templated DNA replication"/>
    <property type="evidence" value="ECO:0007669"/>
    <property type="project" value="TreeGrafter"/>
</dbReference>
<dbReference type="InterPro" id="IPR001680">
    <property type="entry name" value="WD40_rpt"/>
</dbReference>
<keyword evidence="4" id="KW-0677">Repeat</keyword>
<reference evidence="8" key="1">
    <citation type="submission" date="2014-03" db="EMBL/GenBank/DDBJ databases">
        <authorList>
            <person name="Casaregola S."/>
        </authorList>
    </citation>
    <scope>NUCLEOTIDE SEQUENCE [LARGE SCALE GENOMIC DNA]</scope>
    <source>
        <strain evidence="8">CLIB 918</strain>
    </source>
</reference>
<dbReference type="GO" id="GO:0120330">
    <property type="term" value="C:rixosome complex"/>
    <property type="evidence" value="ECO:0007669"/>
    <property type="project" value="UniProtKB-UniRule"/>
</dbReference>
<protein>
    <recommendedName>
        <fullName evidence="5 6">Pre-rRNA-processing protein IPI3</fullName>
    </recommendedName>
</protein>
<keyword evidence="7" id="KW-0175">Coiled coil</keyword>
<evidence type="ECO:0000256" key="3">
    <source>
        <dbReference type="ARBA" id="ARBA00022574"/>
    </source>
</evidence>
<dbReference type="Gene3D" id="2.130.10.10">
    <property type="entry name" value="YVTN repeat-like/Quinoprotein amine dehydrogenase"/>
    <property type="match status" value="2"/>
</dbReference>
<evidence type="ECO:0000313" key="9">
    <source>
        <dbReference type="Proteomes" id="UP000242525"/>
    </source>
</evidence>
<dbReference type="GO" id="GO:0006364">
    <property type="term" value="P:rRNA processing"/>
    <property type="evidence" value="ECO:0007669"/>
    <property type="project" value="UniProtKB-UniRule"/>
</dbReference>
<dbReference type="Pfam" id="PF00400">
    <property type="entry name" value="WD40"/>
    <property type="match status" value="2"/>
</dbReference>
<comment type="similarity">
    <text evidence="2 6">Belongs to the WD repeat IPI3/WDR18 family.</text>
</comment>
<accession>A0A0J9XJN1</accession>
<dbReference type="InterPro" id="IPR019775">
    <property type="entry name" value="WD40_repeat_CS"/>
</dbReference>
<keyword evidence="6" id="KW-0698">rRNA processing</keyword>
<evidence type="ECO:0000256" key="5">
    <source>
        <dbReference type="ARBA" id="ARBA00026229"/>
    </source>
</evidence>
<keyword evidence="6" id="KW-0539">Nucleus</keyword>
<comment type="function">
    <text evidence="1 6">Component of the RIX1 complex required for processing of ITS2 sequences from 35S pre-rRNA.</text>
</comment>
<dbReference type="EMBL" id="CCBN010000019">
    <property type="protein sequence ID" value="CDO57230.1"/>
    <property type="molecule type" value="Genomic_DNA"/>
</dbReference>
<dbReference type="SUPFAM" id="SSF50978">
    <property type="entry name" value="WD40 repeat-like"/>
    <property type="match status" value="1"/>
</dbReference>
<keyword evidence="9" id="KW-1185">Reference proteome</keyword>
<evidence type="ECO:0000313" key="8">
    <source>
        <dbReference type="EMBL" id="CDO57230.1"/>
    </source>
</evidence>
<dbReference type="InterPro" id="IPR045227">
    <property type="entry name" value="WDR18/Ipi3/RID3"/>
</dbReference>
<name>A0A0J9XJN1_GEOCN</name>
<evidence type="ECO:0000256" key="1">
    <source>
        <dbReference type="ARBA" id="ARBA00002355"/>
    </source>
</evidence>
<dbReference type="AlphaFoldDB" id="A0A0J9XJN1"/>
<dbReference type="SMART" id="SM00320">
    <property type="entry name" value="WD40"/>
    <property type="match status" value="3"/>
</dbReference>
<organism evidence="8 9">
    <name type="scientific">Geotrichum candidum</name>
    <name type="common">Oospora lactis</name>
    <name type="synonym">Dipodascus geotrichum</name>
    <dbReference type="NCBI Taxonomy" id="1173061"/>
    <lineage>
        <taxon>Eukaryota</taxon>
        <taxon>Fungi</taxon>
        <taxon>Dikarya</taxon>
        <taxon>Ascomycota</taxon>
        <taxon>Saccharomycotina</taxon>
        <taxon>Dipodascomycetes</taxon>
        <taxon>Dipodascales</taxon>
        <taxon>Dipodascaceae</taxon>
        <taxon>Geotrichum</taxon>
    </lineage>
</organism>
<comment type="caution">
    <text evidence="8">The sequence shown here is derived from an EMBL/GenBank/DDBJ whole genome shotgun (WGS) entry which is preliminary data.</text>
</comment>
<gene>
    <name evidence="8" type="ORF">BN980_GECA19s01858g</name>
</gene>
<dbReference type="InterPro" id="IPR036322">
    <property type="entry name" value="WD40_repeat_dom_sf"/>
</dbReference>
<keyword evidence="3 6" id="KW-0853">WD repeat</keyword>
<dbReference type="STRING" id="1173061.A0A0J9XJN1"/>